<dbReference type="Proteomes" id="UP000054928">
    <property type="component" value="Unassembled WGS sequence"/>
</dbReference>
<proteinExistence type="predicted"/>
<name>A0A0P1ATP7_PLAHL</name>
<evidence type="ECO:0000313" key="1">
    <source>
        <dbReference type="EMBL" id="CEG45061.1"/>
    </source>
</evidence>
<dbReference type="RefSeq" id="XP_024581430.1">
    <property type="nucleotide sequence ID" value="XM_024715764.1"/>
</dbReference>
<protein>
    <submittedName>
        <fullName evidence="1">Uncharacterized protein</fullName>
    </submittedName>
</protein>
<reference evidence="2" key="1">
    <citation type="submission" date="2014-09" db="EMBL/GenBank/DDBJ databases">
        <authorList>
            <person name="Sharma Rahul"/>
            <person name="Thines Marco"/>
        </authorList>
    </citation>
    <scope>NUCLEOTIDE SEQUENCE [LARGE SCALE GENOMIC DNA]</scope>
</reference>
<accession>A0A0P1ATP7</accession>
<dbReference type="GeneID" id="36396443"/>
<dbReference type="EMBL" id="CCYD01001538">
    <property type="protein sequence ID" value="CEG45061.1"/>
    <property type="molecule type" value="Genomic_DNA"/>
</dbReference>
<evidence type="ECO:0000313" key="2">
    <source>
        <dbReference type="Proteomes" id="UP000054928"/>
    </source>
</evidence>
<dbReference type="AlphaFoldDB" id="A0A0P1ATP7"/>
<sequence>MIKLVTCLLTDTSTSSLLETLSIGLYPAPTVPFSLLLGNVLSECHLHFAKNDGHRNFASYQTLE</sequence>
<organism evidence="1 2">
    <name type="scientific">Plasmopara halstedii</name>
    <name type="common">Downy mildew of sunflower</name>
    <dbReference type="NCBI Taxonomy" id="4781"/>
    <lineage>
        <taxon>Eukaryota</taxon>
        <taxon>Sar</taxon>
        <taxon>Stramenopiles</taxon>
        <taxon>Oomycota</taxon>
        <taxon>Peronosporomycetes</taxon>
        <taxon>Peronosporales</taxon>
        <taxon>Peronosporaceae</taxon>
        <taxon>Plasmopara</taxon>
    </lineage>
</organism>
<keyword evidence="2" id="KW-1185">Reference proteome</keyword>